<dbReference type="SUPFAM" id="SSF54593">
    <property type="entry name" value="Glyoxalase/Bleomycin resistance protein/Dihydroxybiphenyl dioxygenase"/>
    <property type="match status" value="1"/>
</dbReference>
<protein>
    <submittedName>
        <fullName evidence="2">VOC family protein</fullName>
    </submittedName>
</protein>
<gene>
    <name evidence="2" type="ORF">ACFOKA_05400</name>
</gene>
<dbReference type="PANTHER" id="PTHR36503">
    <property type="entry name" value="BLR2520 PROTEIN"/>
    <property type="match status" value="1"/>
</dbReference>
<accession>A0ABV7D2H4</accession>
<reference evidence="3" key="1">
    <citation type="journal article" date="2019" name="Int. J. Syst. Evol. Microbiol.">
        <title>The Global Catalogue of Microorganisms (GCM) 10K type strain sequencing project: providing services to taxonomists for standard genome sequencing and annotation.</title>
        <authorList>
            <consortium name="The Broad Institute Genomics Platform"/>
            <consortium name="The Broad Institute Genome Sequencing Center for Infectious Disease"/>
            <person name="Wu L."/>
            <person name="Ma J."/>
        </authorList>
    </citation>
    <scope>NUCLEOTIDE SEQUENCE [LARGE SCALE GENOMIC DNA]</scope>
    <source>
        <strain evidence="3">KCTC 62164</strain>
    </source>
</reference>
<dbReference type="RefSeq" id="WP_194211642.1">
    <property type="nucleotide sequence ID" value="NZ_CP061205.1"/>
</dbReference>
<dbReference type="EMBL" id="JBHRSL010000002">
    <property type="protein sequence ID" value="MFC3051334.1"/>
    <property type="molecule type" value="Genomic_DNA"/>
</dbReference>
<dbReference type="Proteomes" id="UP001595444">
    <property type="component" value="Unassembled WGS sequence"/>
</dbReference>
<dbReference type="PROSITE" id="PS51819">
    <property type="entry name" value="VOC"/>
    <property type="match status" value="1"/>
</dbReference>
<evidence type="ECO:0000313" key="2">
    <source>
        <dbReference type="EMBL" id="MFC3051334.1"/>
    </source>
</evidence>
<dbReference type="Gene3D" id="3.10.180.10">
    <property type="entry name" value="2,3-Dihydroxybiphenyl 1,2-Dioxygenase, domain 1"/>
    <property type="match status" value="1"/>
</dbReference>
<proteinExistence type="predicted"/>
<dbReference type="InterPro" id="IPR004360">
    <property type="entry name" value="Glyas_Fos-R_dOase_dom"/>
</dbReference>
<evidence type="ECO:0000259" key="1">
    <source>
        <dbReference type="PROSITE" id="PS51819"/>
    </source>
</evidence>
<sequence>MEQRLSLITLGVKDLKKARAFYDALGWQTSSKPEMQEDVIAYDMAGYTVALFSWNGLADDAGVSAEGSGFRGVALAYNVRTPEEVDATLDEAVNAGGKLIKKAHETFWGGYSGYFADIDGHLWEVAHNPFAPLGENDEFQWNGVEA</sequence>
<keyword evidence="3" id="KW-1185">Reference proteome</keyword>
<name>A0ABV7D2H4_9PROT</name>
<feature type="domain" description="VOC" evidence="1">
    <location>
        <begin position="4"/>
        <end position="128"/>
    </location>
</feature>
<dbReference type="CDD" id="cd07251">
    <property type="entry name" value="VOC_like"/>
    <property type="match status" value="1"/>
</dbReference>
<dbReference type="InterPro" id="IPR029068">
    <property type="entry name" value="Glyas_Bleomycin-R_OHBP_Dase"/>
</dbReference>
<evidence type="ECO:0000313" key="3">
    <source>
        <dbReference type="Proteomes" id="UP001595444"/>
    </source>
</evidence>
<organism evidence="2 3">
    <name type="scientific">Kordiimonas pumila</name>
    <dbReference type="NCBI Taxonomy" id="2161677"/>
    <lineage>
        <taxon>Bacteria</taxon>
        <taxon>Pseudomonadati</taxon>
        <taxon>Pseudomonadota</taxon>
        <taxon>Alphaproteobacteria</taxon>
        <taxon>Kordiimonadales</taxon>
        <taxon>Kordiimonadaceae</taxon>
        <taxon>Kordiimonas</taxon>
    </lineage>
</organism>
<dbReference type="InterPro" id="IPR037523">
    <property type="entry name" value="VOC_core"/>
</dbReference>
<dbReference type="PANTHER" id="PTHR36503:SF1">
    <property type="entry name" value="BLR2520 PROTEIN"/>
    <property type="match status" value="1"/>
</dbReference>
<comment type="caution">
    <text evidence="2">The sequence shown here is derived from an EMBL/GenBank/DDBJ whole genome shotgun (WGS) entry which is preliminary data.</text>
</comment>
<dbReference type="Pfam" id="PF00903">
    <property type="entry name" value="Glyoxalase"/>
    <property type="match status" value="1"/>
</dbReference>